<evidence type="ECO:0000313" key="3">
    <source>
        <dbReference type="Proteomes" id="UP000254794"/>
    </source>
</evidence>
<keyword evidence="3" id="KW-1185">Reference proteome</keyword>
<proteinExistence type="predicted"/>
<protein>
    <submittedName>
        <fullName evidence="2">Fe-S protein</fullName>
    </submittedName>
</protein>
<sequence length="316" mass="35542">MYRFAARFLPFLFSLMCSSAVAGPWYTGPLLAPAGHTIPRGHTNLEPYAFYTDNDGIYTRHWRLSHVPHSESIIGNPVITHGMTDKLDIQYTLPYTYNEQQGRSYQHIADVSAILGYQALEQGKTKWWPDLRVTVQEIFPSGKFKDLNPLNNGVDATGLGSYQTGFNLNFQHLLQLTEVNYLRTRFSAGYLIPLDVNIRGVTAYGGTANTNGRINPGNMLTFDLAWELNLTQNWVAVMEGYYASRDKTRFRGFRGLTDKNKVPTIGHQYLEEISLAPAIEYNFNANVGIIGGYWFSVAGKDATDFKSVVVALNIYI</sequence>
<dbReference type="OrthoDB" id="7240756at2"/>
<evidence type="ECO:0000313" key="2">
    <source>
        <dbReference type="EMBL" id="STX51860.1"/>
    </source>
</evidence>
<accession>A0A378JPG8</accession>
<name>A0A378JPG8_9GAMM</name>
<dbReference type="AlphaFoldDB" id="A0A378JPG8"/>
<feature type="signal peptide" evidence="1">
    <location>
        <begin position="1"/>
        <end position="22"/>
    </location>
</feature>
<gene>
    <name evidence="2" type="ORF">NCTC13316_01959</name>
</gene>
<dbReference type="RefSeq" id="WP_115331465.1">
    <property type="nucleotide sequence ID" value="NZ_CAAAHP010000002.1"/>
</dbReference>
<organism evidence="2 3">
    <name type="scientific">Legionella busanensis</name>
    <dbReference type="NCBI Taxonomy" id="190655"/>
    <lineage>
        <taxon>Bacteria</taxon>
        <taxon>Pseudomonadati</taxon>
        <taxon>Pseudomonadota</taxon>
        <taxon>Gammaproteobacteria</taxon>
        <taxon>Legionellales</taxon>
        <taxon>Legionellaceae</taxon>
        <taxon>Legionella</taxon>
    </lineage>
</organism>
<dbReference type="Proteomes" id="UP000254794">
    <property type="component" value="Unassembled WGS sequence"/>
</dbReference>
<dbReference type="EMBL" id="UGOD01000001">
    <property type="protein sequence ID" value="STX51860.1"/>
    <property type="molecule type" value="Genomic_DNA"/>
</dbReference>
<keyword evidence="1" id="KW-0732">Signal</keyword>
<feature type="chain" id="PRO_5016847144" evidence="1">
    <location>
        <begin position="23"/>
        <end position="316"/>
    </location>
</feature>
<evidence type="ECO:0000256" key="1">
    <source>
        <dbReference type="SAM" id="SignalP"/>
    </source>
</evidence>
<reference evidence="2 3" key="1">
    <citation type="submission" date="2018-06" db="EMBL/GenBank/DDBJ databases">
        <authorList>
            <consortium name="Pathogen Informatics"/>
            <person name="Doyle S."/>
        </authorList>
    </citation>
    <scope>NUCLEOTIDE SEQUENCE [LARGE SCALE GENOMIC DNA]</scope>
    <source>
        <strain evidence="2 3">NCTC13316</strain>
    </source>
</reference>